<feature type="repeat" description="ANK" evidence="3">
    <location>
        <begin position="1164"/>
        <end position="1191"/>
    </location>
</feature>
<gene>
    <name evidence="7" type="ORF">TARUN_7922</name>
</gene>
<evidence type="ECO:0000256" key="2">
    <source>
        <dbReference type="ARBA" id="ARBA00023043"/>
    </source>
</evidence>
<dbReference type="PANTHER" id="PTHR24123">
    <property type="entry name" value="ANKYRIN REPEAT-CONTAINING"/>
    <property type="match status" value="1"/>
</dbReference>
<comment type="caution">
    <text evidence="7">The sequence shown here is derived from an EMBL/GenBank/DDBJ whole genome shotgun (WGS) entry which is preliminary data.</text>
</comment>
<feature type="repeat" description="ANK" evidence="3">
    <location>
        <begin position="994"/>
        <end position="1026"/>
    </location>
</feature>
<dbReference type="InterPro" id="IPR035994">
    <property type="entry name" value="Nucleoside_phosphorylase_sf"/>
</dbReference>
<feature type="repeat" description="ANK" evidence="3">
    <location>
        <begin position="1258"/>
        <end position="1290"/>
    </location>
</feature>
<sequence length="1492" mass="168014">MMSPPARDEFRIGWICALPIEVAAAKEMLDVNFGILEEQDTADTNSYTLGQIGKHYVVIAGLGGQYGTTSATAVAINMMRTFSQSLRIGLMVGIGAGIPSPILDIRLGDVVVSYPEGTCGGVLQYDMGKLVKDGKFQRTGSLNSVPRSLLTAVTNMRAAALTDDPIYPEYIEKAMQRNTRTRRSFGRPDESTDRLFRVEHEHPTAAGTCKDCPKEWETPRDEREETDPQIHYGIIASGNVVMKHGATRERFRRETGALCFEMEAAGLMMDFPCIVVRGICDYADSHKNDEWQGYAALAAATYVKELLSYVPTGQVSQERLTIEICQVLIHPDVEEISSEMKEVKKGMDRALHQREDHHRENMERATIKEQEECHQVFKTSTYEQYKNINPVRGEGTCQWILENPQYKRWCESSHNDLLWVSADPGCGKSVLAKSLVDGDLKPPTSVSVCYFFFKDNGDQNNLANALCAVLHQLFGMQQDLLRHGLVEWKINGKKIQQEVEGLWRIFDASISDPAFCNTVCIFDALDECNPSDQARLIRKLANFYTKSHSQTKRSWLKFLVTSRPYSEIRDGFRPATQPFPQIHIRGEEENDKIHEEINMVVKMRVEELSQSERLTPETQQRLEQKLLQMEHRTYLWLDLAMEDIRTMFRHSLQPAEEMIQLIPASVTAAYEKILNRVPSDKKSDVRMILQLIVGARRPLKIEELAIALGIAMSFGSQSAARVSLDPEGLAEKIRQLCGLFVFIGRLDQVFLIHQTAREFLIYDTALNDGQKWSTDTMSSSHYQYTEDLSLRKIPRGDRKWYQTTRAEADLLILKVCLAYLSADEFDNGKFVIGRHSDTGRIFLNRDNLRYKNYLQYPFLNYSTSHWELHAMACYAAMPADFLKSVFTDVAIAPLLRDFWFLRLAENENEHEDVVKLMLDNGADVNAKDGSGDTPLKLAYWNNRKEVIKLLLNHGAEADAEMQQDLLEWAILEEDGATVKLIAQMGVDLDAKNKYGQLPLWLALNNGKESMVKLLVEIGADFTIEDKHGGTLLRQTVMMEKEATTRLLVERGANINAKNRYGETILVQAIEKKKEAMVKLLIEIGADINIEDDAGNLSLWRAIETENEAIVKLLVVAGANINAKDKYDSTVLSQAIGDEKEAMVKLLLEMGADVNMEDDCVYDLLWLAIRRENEAIVKLLAESGIDINAKDKFGQTVLLRAVGGEKEAMIKLLIEMGADVNLESSYNRTPLQQAISTENKEIVKLLVEMGADVNAKGTNNQTALFQAIERGEEAIVKLLIEMGADVNIKDDYGHTPLWQAIKGENEVIVRLLVEMGTEVNAKDASNQTVLFDATGWKKEAMVKLLIKMGADINAKDNYNRTPLWQAIDEGSEAMLKLLIEMGADINAMDNYGCTPLWQAIDEGDEAIVRLLIENGADINAKDIHDRTPLWQAIDEGNEAIVRLLIEMGADVNPKNRYGFQLLRWTKDKDNEAMVKLLVEMGAVAAEDTKSNPT</sequence>
<name>A0A395NDY0_TRIAR</name>
<feature type="repeat" description="ANK" evidence="3">
    <location>
        <begin position="1126"/>
        <end position="1158"/>
    </location>
</feature>
<evidence type="ECO:0000256" key="1">
    <source>
        <dbReference type="ARBA" id="ARBA00022737"/>
    </source>
</evidence>
<dbReference type="Pfam" id="PF00023">
    <property type="entry name" value="Ank"/>
    <property type="match status" value="2"/>
</dbReference>
<dbReference type="Pfam" id="PF13637">
    <property type="entry name" value="Ank_4"/>
    <property type="match status" value="1"/>
</dbReference>
<feature type="domain" description="GPI inositol-deacylase winged helix" evidence="4">
    <location>
        <begin position="681"/>
        <end position="764"/>
    </location>
</feature>
<keyword evidence="8" id="KW-1185">Reference proteome</keyword>
<dbReference type="GO" id="GO:0003824">
    <property type="term" value="F:catalytic activity"/>
    <property type="evidence" value="ECO:0007669"/>
    <property type="project" value="InterPro"/>
</dbReference>
<dbReference type="InterPro" id="IPR054471">
    <property type="entry name" value="GPIID_WHD"/>
</dbReference>
<evidence type="ECO:0000256" key="3">
    <source>
        <dbReference type="PROSITE-ProRule" id="PRU00023"/>
    </source>
</evidence>
<feature type="repeat" description="ANK" evidence="3">
    <location>
        <begin position="1324"/>
        <end position="1356"/>
    </location>
</feature>
<dbReference type="InterPro" id="IPR051165">
    <property type="entry name" value="Multifunctional_ANK_Repeat"/>
</dbReference>
<dbReference type="Pfam" id="PF24883">
    <property type="entry name" value="NPHP3_N"/>
    <property type="match status" value="1"/>
</dbReference>
<evidence type="ECO:0000259" key="6">
    <source>
        <dbReference type="Pfam" id="PF24883"/>
    </source>
</evidence>
<dbReference type="EMBL" id="PXOA01000550">
    <property type="protein sequence ID" value="RFU74295.1"/>
    <property type="molecule type" value="Genomic_DNA"/>
</dbReference>
<dbReference type="InterPro" id="IPR056884">
    <property type="entry name" value="NPHP3-like_N"/>
</dbReference>
<dbReference type="PRINTS" id="PR01415">
    <property type="entry name" value="ANKYRIN"/>
</dbReference>
<dbReference type="SMART" id="SM00248">
    <property type="entry name" value="ANK"/>
    <property type="match status" value="18"/>
</dbReference>
<reference evidence="7 8" key="1">
    <citation type="journal article" date="2018" name="PLoS Pathog.">
        <title>Evolution of structural diversity of trichothecenes, a family of toxins produced by plant pathogenic and entomopathogenic fungi.</title>
        <authorList>
            <person name="Proctor R.H."/>
            <person name="McCormick S.P."/>
            <person name="Kim H.S."/>
            <person name="Cardoza R.E."/>
            <person name="Stanley A.M."/>
            <person name="Lindo L."/>
            <person name="Kelly A."/>
            <person name="Brown D.W."/>
            <person name="Lee T."/>
            <person name="Vaughan M.M."/>
            <person name="Alexander N.J."/>
            <person name="Busman M."/>
            <person name="Gutierrez S."/>
        </authorList>
    </citation>
    <scope>NUCLEOTIDE SEQUENCE [LARGE SCALE GENOMIC DNA]</scope>
    <source>
        <strain evidence="7 8">IBT 40837</strain>
    </source>
</reference>
<dbReference type="Pfam" id="PF12796">
    <property type="entry name" value="Ank_2"/>
    <property type="match status" value="4"/>
</dbReference>
<dbReference type="OrthoDB" id="163438at2759"/>
<dbReference type="InterPro" id="IPR027417">
    <property type="entry name" value="P-loop_NTPase"/>
</dbReference>
<evidence type="ECO:0000313" key="7">
    <source>
        <dbReference type="EMBL" id="RFU74295.1"/>
    </source>
</evidence>
<evidence type="ECO:0000259" key="4">
    <source>
        <dbReference type="Pfam" id="PF22939"/>
    </source>
</evidence>
<dbReference type="PROSITE" id="PS50088">
    <property type="entry name" value="ANK_REPEAT"/>
    <property type="match status" value="16"/>
</dbReference>
<organism evidence="7 8">
    <name type="scientific">Trichoderma arundinaceum</name>
    <dbReference type="NCBI Taxonomy" id="490622"/>
    <lineage>
        <taxon>Eukaryota</taxon>
        <taxon>Fungi</taxon>
        <taxon>Dikarya</taxon>
        <taxon>Ascomycota</taxon>
        <taxon>Pezizomycotina</taxon>
        <taxon>Sordariomycetes</taxon>
        <taxon>Hypocreomycetidae</taxon>
        <taxon>Hypocreales</taxon>
        <taxon>Hypocreaceae</taxon>
        <taxon>Trichoderma</taxon>
    </lineage>
</organism>
<dbReference type="SUPFAM" id="SSF48403">
    <property type="entry name" value="Ankyrin repeat"/>
    <property type="match status" value="2"/>
</dbReference>
<feature type="repeat" description="ANK" evidence="3">
    <location>
        <begin position="1192"/>
        <end position="1224"/>
    </location>
</feature>
<dbReference type="Gene3D" id="3.40.50.300">
    <property type="entry name" value="P-loop containing nucleotide triphosphate hydrolases"/>
    <property type="match status" value="1"/>
</dbReference>
<feature type="repeat" description="ANK" evidence="3">
    <location>
        <begin position="930"/>
        <end position="962"/>
    </location>
</feature>
<dbReference type="Gene3D" id="3.40.50.1580">
    <property type="entry name" value="Nucleoside phosphorylase domain"/>
    <property type="match status" value="1"/>
</dbReference>
<dbReference type="InterPro" id="IPR002110">
    <property type="entry name" value="Ankyrin_rpt"/>
</dbReference>
<dbReference type="InterPro" id="IPR055497">
    <property type="entry name" value="DUF7069"/>
</dbReference>
<evidence type="ECO:0000313" key="8">
    <source>
        <dbReference type="Proteomes" id="UP000266272"/>
    </source>
</evidence>
<keyword evidence="2 3" id="KW-0040">ANK repeat</keyword>
<dbReference type="STRING" id="490622.A0A395NDY0"/>
<feature type="repeat" description="ANK" evidence="3">
    <location>
        <begin position="1423"/>
        <end position="1455"/>
    </location>
</feature>
<feature type="repeat" description="ANK" evidence="3">
    <location>
        <begin position="1357"/>
        <end position="1389"/>
    </location>
</feature>
<dbReference type="Pfam" id="PF23239">
    <property type="entry name" value="DUF7069"/>
    <property type="match status" value="1"/>
</dbReference>
<protein>
    <submittedName>
        <fullName evidence="7">Ankyrin repeat-containing</fullName>
    </submittedName>
</protein>
<feature type="repeat" description="ANK" evidence="3">
    <location>
        <begin position="1225"/>
        <end position="1257"/>
    </location>
</feature>
<dbReference type="SUPFAM" id="SSF53167">
    <property type="entry name" value="Purine and uridine phosphorylases"/>
    <property type="match status" value="1"/>
</dbReference>
<feature type="repeat" description="ANK" evidence="3">
    <location>
        <begin position="901"/>
        <end position="929"/>
    </location>
</feature>
<feature type="repeat" description="ANK" evidence="3">
    <location>
        <begin position="1027"/>
        <end position="1059"/>
    </location>
</feature>
<dbReference type="PANTHER" id="PTHR24123:SF33">
    <property type="entry name" value="PROTEIN HOS4"/>
    <property type="match status" value="1"/>
</dbReference>
<keyword evidence="1" id="KW-0677">Repeat</keyword>
<dbReference type="Gene3D" id="1.25.40.20">
    <property type="entry name" value="Ankyrin repeat-containing domain"/>
    <property type="match status" value="3"/>
</dbReference>
<feature type="repeat" description="ANK" evidence="3">
    <location>
        <begin position="1093"/>
        <end position="1125"/>
    </location>
</feature>
<dbReference type="Pfam" id="PF22939">
    <property type="entry name" value="WHD_GPIID"/>
    <property type="match status" value="1"/>
</dbReference>
<accession>A0A395NDY0</accession>
<feature type="repeat" description="ANK" evidence="3">
    <location>
        <begin position="1390"/>
        <end position="1422"/>
    </location>
</feature>
<feature type="repeat" description="ANK" evidence="3">
    <location>
        <begin position="1291"/>
        <end position="1323"/>
    </location>
</feature>
<dbReference type="Proteomes" id="UP000266272">
    <property type="component" value="Unassembled WGS sequence"/>
</dbReference>
<proteinExistence type="predicted"/>
<evidence type="ECO:0000259" key="5">
    <source>
        <dbReference type="Pfam" id="PF23239"/>
    </source>
</evidence>
<dbReference type="PROSITE" id="PS50297">
    <property type="entry name" value="ANK_REP_REGION"/>
    <property type="match status" value="11"/>
</dbReference>
<dbReference type="InterPro" id="IPR036770">
    <property type="entry name" value="Ankyrin_rpt-contain_sf"/>
</dbReference>
<dbReference type="GO" id="GO:0009116">
    <property type="term" value="P:nucleoside metabolic process"/>
    <property type="evidence" value="ECO:0007669"/>
    <property type="project" value="InterPro"/>
</dbReference>
<feature type="repeat" description="ANK" evidence="3">
    <location>
        <begin position="1060"/>
        <end position="1092"/>
    </location>
</feature>
<feature type="domain" description="Nephrocystin 3-like N-terminal" evidence="6">
    <location>
        <begin position="395"/>
        <end position="563"/>
    </location>
</feature>
<feature type="domain" description="DUF7069" evidence="5">
    <location>
        <begin position="593"/>
        <end position="649"/>
    </location>
</feature>